<dbReference type="GO" id="GO:0003677">
    <property type="term" value="F:DNA binding"/>
    <property type="evidence" value="ECO:0007669"/>
    <property type="project" value="UniProtKB-KW"/>
</dbReference>
<gene>
    <name evidence="5" type="ORF">NONO_c31070</name>
</gene>
<dbReference type="PROSITE" id="PS51118">
    <property type="entry name" value="HTH_HXLR"/>
    <property type="match status" value="1"/>
</dbReference>
<dbReference type="EMBL" id="CP006850">
    <property type="protein sequence ID" value="AHH17894.1"/>
    <property type="molecule type" value="Genomic_DNA"/>
</dbReference>
<feature type="domain" description="HTH hxlR-type" evidence="4">
    <location>
        <begin position="11"/>
        <end position="109"/>
    </location>
</feature>
<name>W5TFI8_9NOCA</name>
<dbReference type="PATRIC" id="fig|1415166.3.peg.3185"/>
<dbReference type="InterPro" id="IPR036390">
    <property type="entry name" value="WH_DNA-bd_sf"/>
</dbReference>
<organism evidence="5 6">
    <name type="scientific">Nocardia nova SH22a</name>
    <dbReference type="NCBI Taxonomy" id="1415166"/>
    <lineage>
        <taxon>Bacteria</taxon>
        <taxon>Bacillati</taxon>
        <taxon>Actinomycetota</taxon>
        <taxon>Actinomycetes</taxon>
        <taxon>Mycobacteriales</taxon>
        <taxon>Nocardiaceae</taxon>
        <taxon>Nocardia</taxon>
    </lineage>
</organism>
<dbReference type="Gene3D" id="1.10.10.10">
    <property type="entry name" value="Winged helix-like DNA-binding domain superfamily/Winged helix DNA-binding domain"/>
    <property type="match status" value="1"/>
</dbReference>
<dbReference type="STRING" id="1415166.NONO_c31070"/>
<dbReference type="InterPro" id="IPR036388">
    <property type="entry name" value="WH-like_DNA-bd_sf"/>
</dbReference>
<dbReference type="eggNOG" id="COG1733">
    <property type="taxonomic scope" value="Bacteria"/>
</dbReference>
<evidence type="ECO:0000313" key="6">
    <source>
        <dbReference type="Proteomes" id="UP000019150"/>
    </source>
</evidence>
<dbReference type="InterPro" id="IPR011991">
    <property type="entry name" value="ArsR-like_HTH"/>
</dbReference>
<accession>W5TFI8</accession>
<dbReference type="SUPFAM" id="SSF46785">
    <property type="entry name" value="Winged helix' DNA-binding domain"/>
    <property type="match status" value="1"/>
</dbReference>
<keyword evidence="6" id="KW-1185">Reference proteome</keyword>
<dbReference type="CDD" id="cd00090">
    <property type="entry name" value="HTH_ARSR"/>
    <property type="match status" value="1"/>
</dbReference>
<dbReference type="Proteomes" id="UP000019150">
    <property type="component" value="Chromosome"/>
</dbReference>
<proteinExistence type="predicted"/>
<dbReference type="PANTHER" id="PTHR33204:SF18">
    <property type="entry name" value="TRANSCRIPTIONAL REGULATORY PROTEIN"/>
    <property type="match status" value="1"/>
</dbReference>
<dbReference type="Gene3D" id="3.30.1050.10">
    <property type="entry name" value="SCP2 sterol-binding domain"/>
    <property type="match status" value="1"/>
</dbReference>
<dbReference type="AlphaFoldDB" id="W5TFI8"/>
<dbReference type="Pfam" id="PF01638">
    <property type="entry name" value="HxlR"/>
    <property type="match status" value="1"/>
</dbReference>
<dbReference type="RefSeq" id="WP_025349343.1">
    <property type="nucleotide sequence ID" value="NZ_CP006850.1"/>
</dbReference>
<dbReference type="HOGENOM" id="CLU_076095_0_1_11"/>
<dbReference type="InterPro" id="IPR002577">
    <property type="entry name" value="HTH_HxlR"/>
</dbReference>
<evidence type="ECO:0000259" key="4">
    <source>
        <dbReference type="PROSITE" id="PS51118"/>
    </source>
</evidence>
<dbReference type="OrthoDB" id="9792527at2"/>
<evidence type="ECO:0000313" key="5">
    <source>
        <dbReference type="EMBL" id="AHH17894.1"/>
    </source>
</evidence>
<dbReference type="KEGG" id="nno:NONO_c31070"/>
<keyword evidence="3" id="KW-0804">Transcription</keyword>
<reference evidence="5 6" key="1">
    <citation type="journal article" date="2014" name="Appl. Environ. Microbiol.">
        <title>Insights into the Microbial Degradation of Rubber and Gutta-Percha by Analysis of the Complete Genome of Nocardia nova SH22a.</title>
        <authorList>
            <person name="Luo Q."/>
            <person name="Hiessl S."/>
            <person name="Poehlein A."/>
            <person name="Daniel R."/>
            <person name="Steinbuchel A."/>
        </authorList>
    </citation>
    <scope>NUCLEOTIDE SEQUENCE [LARGE SCALE GENOMIC DNA]</scope>
    <source>
        <strain evidence="5">SH22a</strain>
    </source>
</reference>
<sequence length="233" mass="25344">MAVRRTYDQYCGLAHALDVIGERWTLLIVRELMSGPKRYSDLAEGLAGIGTSLLATRLRQLEAEGVLRRRLLEPPTVHVAYELTGIGRELGRAIVPLALWGARHFIDAPRSADESFRAEWWLVFVADSLNLRQSPARSAVYEFHVDDSVARLRIRDAHADVLSGPADPPADAVLRSDSATVAAIIGQRTTIADAVTAGSIQAEGDSGAVTYLLELLETQLRTLSPFDQAGTDG</sequence>
<protein>
    <submittedName>
        <fullName evidence="5">Putative transcriptional regulator</fullName>
    </submittedName>
</protein>
<evidence type="ECO:0000256" key="1">
    <source>
        <dbReference type="ARBA" id="ARBA00023015"/>
    </source>
</evidence>
<dbReference type="InterPro" id="IPR036527">
    <property type="entry name" value="SCP2_sterol-bd_dom_sf"/>
</dbReference>
<evidence type="ECO:0000256" key="3">
    <source>
        <dbReference type="ARBA" id="ARBA00023163"/>
    </source>
</evidence>
<keyword evidence="2" id="KW-0238">DNA-binding</keyword>
<dbReference type="PANTHER" id="PTHR33204">
    <property type="entry name" value="TRANSCRIPTIONAL REGULATOR, MARR FAMILY"/>
    <property type="match status" value="1"/>
</dbReference>
<dbReference type="SUPFAM" id="SSF55718">
    <property type="entry name" value="SCP-like"/>
    <property type="match status" value="1"/>
</dbReference>
<evidence type="ECO:0000256" key="2">
    <source>
        <dbReference type="ARBA" id="ARBA00023125"/>
    </source>
</evidence>
<keyword evidence="1" id="KW-0805">Transcription regulation</keyword>